<dbReference type="AlphaFoldDB" id="A0A7J9FUD5"/>
<reference evidence="1 2" key="1">
    <citation type="journal article" date="2019" name="Genome Biol. Evol.">
        <title>Insights into the evolution of the New World diploid cottons (Gossypium, subgenus Houzingenia) based on genome sequencing.</title>
        <authorList>
            <person name="Grover C.E."/>
            <person name="Arick M.A. 2nd"/>
            <person name="Thrash A."/>
            <person name="Conover J.L."/>
            <person name="Sanders W.S."/>
            <person name="Peterson D.G."/>
            <person name="Frelichowski J.E."/>
            <person name="Scheffler J.A."/>
            <person name="Scheffler B.E."/>
            <person name="Wendel J.F."/>
        </authorList>
    </citation>
    <scope>NUCLEOTIDE SEQUENCE [LARGE SCALE GENOMIC DNA]</scope>
    <source>
        <strain evidence="1">8</strain>
        <tissue evidence="1">Leaf</tissue>
    </source>
</reference>
<gene>
    <name evidence="1" type="ORF">Gotri_024919</name>
</gene>
<dbReference type="Proteomes" id="UP000593568">
    <property type="component" value="Unassembled WGS sequence"/>
</dbReference>
<keyword evidence="2" id="KW-1185">Reference proteome</keyword>
<dbReference type="PANTHER" id="PTHR38146:SF9">
    <property type="entry name" value="UNKNOW PROTEIN"/>
    <property type="match status" value="1"/>
</dbReference>
<evidence type="ECO:0000313" key="1">
    <source>
        <dbReference type="EMBL" id="MBA0788940.1"/>
    </source>
</evidence>
<dbReference type="PANTHER" id="PTHR38146">
    <property type="entry name" value="30S RIBOSOMAL PROTEIN S12, CHLOROPLASTIC"/>
    <property type="match status" value="1"/>
</dbReference>
<sequence length="114" mass="12170">ALLRSSHKKPPTDILRPIIPDNACILCITAAVGIKLADAYSPNTVIASSPGKEVHDLWAFYLHTALLRQAFAHCGKFPSVASCKSLGCVSVPVRLITLSGQLLIIALVSYCLTN</sequence>
<evidence type="ECO:0000313" key="2">
    <source>
        <dbReference type="Proteomes" id="UP000593568"/>
    </source>
</evidence>
<protein>
    <submittedName>
        <fullName evidence="1">Uncharacterized protein</fullName>
    </submittedName>
</protein>
<organism evidence="1 2">
    <name type="scientific">Gossypium trilobum</name>
    <dbReference type="NCBI Taxonomy" id="34281"/>
    <lineage>
        <taxon>Eukaryota</taxon>
        <taxon>Viridiplantae</taxon>
        <taxon>Streptophyta</taxon>
        <taxon>Embryophyta</taxon>
        <taxon>Tracheophyta</taxon>
        <taxon>Spermatophyta</taxon>
        <taxon>Magnoliopsida</taxon>
        <taxon>eudicotyledons</taxon>
        <taxon>Gunneridae</taxon>
        <taxon>Pentapetalae</taxon>
        <taxon>rosids</taxon>
        <taxon>malvids</taxon>
        <taxon>Malvales</taxon>
        <taxon>Malvaceae</taxon>
        <taxon>Malvoideae</taxon>
        <taxon>Gossypium</taxon>
    </lineage>
</organism>
<proteinExistence type="predicted"/>
<dbReference type="EMBL" id="JABEZW010228721">
    <property type="protein sequence ID" value="MBA0788940.1"/>
    <property type="molecule type" value="Genomic_DNA"/>
</dbReference>
<accession>A0A7J9FUD5</accession>
<feature type="non-terminal residue" evidence="1">
    <location>
        <position position="1"/>
    </location>
</feature>
<comment type="caution">
    <text evidence="1">The sequence shown here is derived from an EMBL/GenBank/DDBJ whole genome shotgun (WGS) entry which is preliminary data.</text>
</comment>
<name>A0A7J9FUD5_9ROSI</name>